<dbReference type="GO" id="GO:0003723">
    <property type="term" value="F:RNA binding"/>
    <property type="evidence" value="ECO:0007669"/>
    <property type="project" value="InterPro"/>
</dbReference>
<feature type="region of interest" description="Disordered" evidence="4">
    <location>
        <begin position="37"/>
        <end position="117"/>
    </location>
</feature>
<dbReference type="PANTHER" id="PTHR48168:SF1">
    <property type="entry name" value="RNA GUANINE-N7 METHYLTRANSFERASE ACTIVATING SUBUNIT-RELATED"/>
    <property type="match status" value="1"/>
</dbReference>
<proteinExistence type="inferred from homology"/>
<dbReference type="OrthoDB" id="5875297at2759"/>
<dbReference type="RefSeq" id="XP_030622673.1">
    <property type="nucleotide sequence ID" value="XM_030766813.1"/>
</dbReference>
<dbReference type="GO" id="GO:0031533">
    <property type="term" value="C:mRNA capping enzyme complex"/>
    <property type="evidence" value="ECO:0007669"/>
    <property type="project" value="InterPro"/>
</dbReference>
<name>A0A6J2UU86_CHACN</name>
<dbReference type="GO" id="GO:0106005">
    <property type="term" value="P:RNA 5'-cap (guanine-N7)-methylation"/>
    <property type="evidence" value="ECO:0007669"/>
    <property type="project" value="InterPro"/>
</dbReference>
<accession>A0A6J2UU86</accession>
<evidence type="ECO:0000256" key="2">
    <source>
        <dbReference type="ARBA" id="ARBA00023242"/>
    </source>
</evidence>
<dbReference type="GeneID" id="115806083"/>
<evidence type="ECO:0000313" key="5">
    <source>
        <dbReference type="Proteomes" id="UP000504632"/>
    </source>
</evidence>
<comment type="subcellular location">
    <subcellularLocation>
        <location evidence="1">Nucleus</location>
    </subcellularLocation>
</comment>
<dbReference type="PANTHER" id="PTHR48168">
    <property type="entry name" value="RNA GUANINE-7 METHYLTRANSFERASE-ACTIVATING SUBUNIT-LIKE (PSEUDOGENE)-RELATED"/>
    <property type="match status" value="1"/>
</dbReference>
<evidence type="ECO:0000256" key="1">
    <source>
        <dbReference type="ARBA" id="ARBA00004123"/>
    </source>
</evidence>
<keyword evidence="2" id="KW-0539">Nucleus</keyword>
<dbReference type="Pfam" id="PF15320">
    <property type="entry name" value="RAM"/>
    <property type="match status" value="1"/>
</dbReference>
<keyword evidence="5" id="KW-1185">Reference proteome</keyword>
<keyword evidence="6 7" id="KW-0808">Transferase</keyword>
<dbReference type="InterPro" id="IPR028271">
    <property type="entry name" value="RAMAC"/>
</dbReference>
<reference evidence="6 7" key="1">
    <citation type="submission" date="2025-04" db="UniProtKB">
        <authorList>
            <consortium name="RefSeq"/>
        </authorList>
    </citation>
    <scope>IDENTIFICATION</scope>
</reference>
<feature type="compositionally biased region" description="Basic and acidic residues" evidence="4">
    <location>
        <begin position="52"/>
        <end position="63"/>
    </location>
</feature>
<evidence type="ECO:0000256" key="3">
    <source>
        <dbReference type="ARBA" id="ARBA00034716"/>
    </source>
</evidence>
<evidence type="ECO:0000313" key="6">
    <source>
        <dbReference type="RefSeq" id="XP_030622671.1"/>
    </source>
</evidence>
<evidence type="ECO:0000256" key="4">
    <source>
        <dbReference type="SAM" id="MobiDB-lite"/>
    </source>
</evidence>
<dbReference type="Proteomes" id="UP000504632">
    <property type="component" value="Chromosome 2"/>
</dbReference>
<dbReference type="RefSeq" id="XP_030622671.1">
    <property type="nucleotide sequence ID" value="XM_030766811.1"/>
</dbReference>
<comment type="similarity">
    <text evidence="3">Belongs to the RAM family.</text>
</comment>
<protein>
    <submittedName>
        <fullName evidence="6 7">RNA guanine-N7 methyltransferase activating subunit</fullName>
    </submittedName>
</protein>
<organism evidence="5 6">
    <name type="scientific">Chanos chanos</name>
    <name type="common">Milkfish</name>
    <name type="synonym">Mugil chanos</name>
    <dbReference type="NCBI Taxonomy" id="29144"/>
    <lineage>
        <taxon>Eukaryota</taxon>
        <taxon>Metazoa</taxon>
        <taxon>Chordata</taxon>
        <taxon>Craniata</taxon>
        <taxon>Vertebrata</taxon>
        <taxon>Euteleostomi</taxon>
        <taxon>Actinopterygii</taxon>
        <taxon>Neopterygii</taxon>
        <taxon>Teleostei</taxon>
        <taxon>Ostariophysi</taxon>
        <taxon>Gonorynchiformes</taxon>
        <taxon>Chanidae</taxon>
        <taxon>Chanos</taxon>
    </lineage>
</organism>
<feature type="compositionally biased region" description="Polar residues" evidence="4">
    <location>
        <begin position="93"/>
        <end position="117"/>
    </location>
</feature>
<dbReference type="AlphaFoldDB" id="A0A6J2UU86"/>
<keyword evidence="6 7" id="KW-0489">Methyltransferase</keyword>
<gene>
    <name evidence="6 7" type="primary">ramac</name>
</gene>
<sequence>MTSCQETTHNYEAQFAHRFTAKDKEYQEYLQRTIDPPPLVEDWRGRGGGHQRGWDNRFQDQRPYRGRGRGWGWTGDQRGSHHRHDRPWGHSGGQQSSRHNSYGQGHNSYNQRSYERY</sequence>
<dbReference type="GO" id="GO:0008168">
    <property type="term" value="F:methyltransferase activity"/>
    <property type="evidence" value="ECO:0007669"/>
    <property type="project" value="UniProtKB-KW"/>
</dbReference>
<evidence type="ECO:0000313" key="7">
    <source>
        <dbReference type="RefSeq" id="XP_030622673.1"/>
    </source>
</evidence>